<gene>
    <name evidence="1" type="ORF">GCM10010218_52610</name>
</gene>
<proteinExistence type="predicted"/>
<dbReference type="AlphaFoldDB" id="A0A919B7N3"/>
<reference evidence="1" key="2">
    <citation type="submission" date="2020-09" db="EMBL/GenBank/DDBJ databases">
        <authorList>
            <person name="Sun Q."/>
            <person name="Ohkuma M."/>
        </authorList>
    </citation>
    <scope>NUCLEOTIDE SEQUENCE</scope>
    <source>
        <strain evidence="1">JCM 4059</strain>
    </source>
</reference>
<comment type="caution">
    <text evidence="1">The sequence shown here is derived from an EMBL/GenBank/DDBJ whole genome shotgun (WGS) entry which is preliminary data.</text>
</comment>
<evidence type="ECO:0000313" key="1">
    <source>
        <dbReference type="EMBL" id="GHF64516.1"/>
    </source>
</evidence>
<sequence>MASHHPPFRTPGALRAGVLRARARRAVLGLLVPRAPRPDGKGSRA</sequence>
<dbReference type="Proteomes" id="UP000638313">
    <property type="component" value="Unassembled WGS sequence"/>
</dbReference>
<name>A0A919B7N3_9ACTN</name>
<keyword evidence="2" id="KW-1185">Reference proteome</keyword>
<accession>A0A919B7N3</accession>
<evidence type="ECO:0000313" key="2">
    <source>
        <dbReference type="Proteomes" id="UP000638313"/>
    </source>
</evidence>
<reference evidence="1" key="1">
    <citation type="journal article" date="2014" name="Int. J. Syst. Evol. Microbiol.">
        <title>Complete genome sequence of Corynebacterium casei LMG S-19264T (=DSM 44701T), isolated from a smear-ripened cheese.</title>
        <authorList>
            <consortium name="US DOE Joint Genome Institute (JGI-PGF)"/>
            <person name="Walter F."/>
            <person name="Albersmeier A."/>
            <person name="Kalinowski J."/>
            <person name="Ruckert C."/>
        </authorList>
    </citation>
    <scope>NUCLEOTIDE SEQUENCE</scope>
    <source>
        <strain evidence="1">JCM 4059</strain>
    </source>
</reference>
<protein>
    <submittedName>
        <fullName evidence="1">Uncharacterized protein</fullName>
    </submittedName>
</protein>
<organism evidence="1 2">
    <name type="scientific">Streptomyces mashuensis</name>
    <dbReference type="NCBI Taxonomy" id="33904"/>
    <lineage>
        <taxon>Bacteria</taxon>
        <taxon>Bacillati</taxon>
        <taxon>Actinomycetota</taxon>
        <taxon>Actinomycetes</taxon>
        <taxon>Kitasatosporales</taxon>
        <taxon>Streptomycetaceae</taxon>
        <taxon>Streptomyces</taxon>
    </lineage>
</organism>
<dbReference type="RefSeq" id="WP_190132193.1">
    <property type="nucleotide sequence ID" value="NZ_BNBD01000013.1"/>
</dbReference>
<dbReference type="EMBL" id="BNBD01000013">
    <property type="protein sequence ID" value="GHF64516.1"/>
    <property type="molecule type" value="Genomic_DNA"/>
</dbReference>